<dbReference type="NCBIfam" id="NF009977">
    <property type="entry name" value="PRK13442.1"/>
    <property type="match status" value="1"/>
</dbReference>
<dbReference type="NCBIfam" id="TIGR01216">
    <property type="entry name" value="ATP_synt_epsi"/>
    <property type="match status" value="1"/>
</dbReference>
<evidence type="ECO:0000256" key="2">
    <source>
        <dbReference type="ARBA" id="ARBA00005712"/>
    </source>
</evidence>
<dbReference type="GO" id="GO:0046933">
    <property type="term" value="F:proton-transporting ATP synthase activity, rotational mechanism"/>
    <property type="evidence" value="ECO:0007669"/>
    <property type="project" value="UniProtKB-UniRule"/>
</dbReference>
<keyword evidence="8" id="KW-1003">Cell membrane</keyword>
<proteinExistence type="inferred from homology"/>
<comment type="subcellular location">
    <subcellularLocation>
        <location evidence="1 8">Cell membrane</location>
        <topology evidence="1 8">Peripheral membrane protein</topology>
    </subcellularLocation>
</comment>
<dbReference type="CDD" id="cd12152">
    <property type="entry name" value="F1-ATPase_delta"/>
    <property type="match status" value="1"/>
</dbReference>
<evidence type="ECO:0000256" key="3">
    <source>
        <dbReference type="ARBA" id="ARBA00022448"/>
    </source>
</evidence>
<evidence type="ECO:0000313" key="11">
    <source>
        <dbReference type="EMBL" id="NHN56352.1"/>
    </source>
</evidence>
<dbReference type="EMBL" id="JAAOIV010000008">
    <property type="protein sequence ID" value="NHN56352.1"/>
    <property type="molecule type" value="Genomic_DNA"/>
</dbReference>
<keyword evidence="12" id="KW-1185">Reference proteome</keyword>
<comment type="caution">
    <text evidence="11">The sequence shown here is derived from an EMBL/GenBank/DDBJ whole genome shotgun (WGS) entry which is preliminary data.</text>
</comment>
<reference evidence="11" key="1">
    <citation type="submission" date="2020-03" db="EMBL/GenBank/DDBJ databases">
        <title>Draft sequencing of Calidifontibacter sp. DB0510.</title>
        <authorList>
            <person name="Kim D.-U."/>
        </authorList>
    </citation>
    <scope>NUCLEOTIDE SEQUENCE</scope>
    <source>
        <strain evidence="11">DB0510</strain>
    </source>
</reference>
<keyword evidence="3 8" id="KW-0813">Transport</keyword>
<keyword evidence="6 8" id="KW-0139">CF(1)</keyword>
<dbReference type="InterPro" id="IPR020546">
    <property type="entry name" value="ATP_synth_F1_dsu/esu_N"/>
</dbReference>
<dbReference type="Proteomes" id="UP000744769">
    <property type="component" value="Unassembled WGS sequence"/>
</dbReference>
<evidence type="ECO:0000256" key="8">
    <source>
        <dbReference type="HAMAP-Rule" id="MF_00530"/>
    </source>
</evidence>
<evidence type="ECO:0000256" key="4">
    <source>
        <dbReference type="ARBA" id="ARBA00023065"/>
    </source>
</evidence>
<dbReference type="InterPro" id="IPR001469">
    <property type="entry name" value="ATP_synth_F1_dsu/esu"/>
</dbReference>
<protein>
    <recommendedName>
        <fullName evidence="8">ATP synthase epsilon chain</fullName>
    </recommendedName>
    <alternativeName>
        <fullName evidence="8">ATP synthase F1 sector epsilon subunit</fullName>
    </alternativeName>
    <alternativeName>
        <fullName evidence="8">F-ATPase epsilon subunit</fullName>
    </alternativeName>
</protein>
<dbReference type="PANTHER" id="PTHR13822">
    <property type="entry name" value="ATP SYNTHASE DELTA/EPSILON CHAIN"/>
    <property type="match status" value="1"/>
</dbReference>
<dbReference type="Pfam" id="PF02823">
    <property type="entry name" value="ATP-synt_DE_N"/>
    <property type="match status" value="1"/>
</dbReference>
<evidence type="ECO:0000256" key="6">
    <source>
        <dbReference type="ARBA" id="ARBA00023196"/>
    </source>
</evidence>
<dbReference type="AlphaFoldDB" id="A0A967B688"/>
<dbReference type="SUPFAM" id="SSF51344">
    <property type="entry name" value="Epsilon subunit of F1F0-ATP synthase N-terminal domain"/>
    <property type="match status" value="1"/>
</dbReference>
<evidence type="ECO:0000259" key="10">
    <source>
        <dbReference type="Pfam" id="PF02823"/>
    </source>
</evidence>
<comment type="subunit">
    <text evidence="8 9">F-type ATPases have 2 components, CF(1) - the catalytic core - and CF(0) - the membrane proton channel. CF(1) has five subunits: alpha(3), beta(3), gamma(1), delta(1), epsilon(1). CF(0) has three main subunits: a, b and c.</text>
</comment>
<accession>A0A967B688</accession>
<gene>
    <name evidence="8" type="primary">atpC</name>
    <name evidence="11" type="ORF">G9U51_11245</name>
</gene>
<sequence length="90" mass="9507">MSSMQVDVVAADRKVWEGEANSVYARTVEGELGILPQHTPLLSVLADGAEVRIDPTNGERQALTVSGGFISVDHNRVTVVADQIESGSAS</sequence>
<keyword evidence="4 8" id="KW-0406">Ion transport</keyword>
<dbReference type="InterPro" id="IPR036771">
    <property type="entry name" value="ATPsynth_dsu/esu_N"/>
</dbReference>
<evidence type="ECO:0000256" key="7">
    <source>
        <dbReference type="ARBA" id="ARBA00023310"/>
    </source>
</evidence>
<dbReference type="HAMAP" id="MF_00530">
    <property type="entry name" value="ATP_synth_epsil_bac"/>
    <property type="match status" value="1"/>
</dbReference>
<keyword evidence="8" id="KW-0375">Hydrogen ion transport</keyword>
<dbReference type="GO" id="GO:0005524">
    <property type="term" value="F:ATP binding"/>
    <property type="evidence" value="ECO:0007669"/>
    <property type="project" value="UniProtKB-UniRule"/>
</dbReference>
<evidence type="ECO:0000256" key="5">
    <source>
        <dbReference type="ARBA" id="ARBA00023136"/>
    </source>
</evidence>
<evidence type="ECO:0000313" key="12">
    <source>
        <dbReference type="Proteomes" id="UP000744769"/>
    </source>
</evidence>
<keyword evidence="7 8" id="KW-0066">ATP synthesis</keyword>
<name>A0A967B688_9MICO</name>
<dbReference type="GO" id="GO:0045259">
    <property type="term" value="C:proton-transporting ATP synthase complex"/>
    <property type="evidence" value="ECO:0007669"/>
    <property type="project" value="UniProtKB-KW"/>
</dbReference>
<dbReference type="Gene3D" id="2.60.15.10">
    <property type="entry name" value="F0F1 ATP synthase delta/epsilon subunit, N-terminal"/>
    <property type="match status" value="1"/>
</dbReference>
<dbReference type="PANTHER" id="PTHR13822:SF10">
    <property type="entry name" value="ATP SYNTHASE EPSILON CHAIN, CHLOROPLASTIC"/>
    <property type="match status" value="1"/>
</dbReference>
<dbReference type="GO" id="GO:0005886">
    <property type="term" value="C:plasma membrane"/>
    <property type="evidence" value="ECO:0007669"/>
    <property type="project" value="UniProtKB-SubCell"/>
</dbReference>
<keyword evidence="5 8" id="KW-0472">Membrane</keyword>
<comment type="function">
    <text evidence="8">Produces ATP from ADP in the presence of a proton gradient across the membrane.</text>
</comment>
<evidence type="ECO:0000256" key="1">
    <source>
        <dbReference type="ARBA" id="ARBA00004202"/>
    </source>
</evidence>
<evidence type="ECO:0000256" key="9">
    <source>
        <dbReference type="RuleBase" id="RU003656"/>
    </source>
</evidence>
<comment type="similarity">
    <text evidence="2 8 9">Belongs to the ATPase epsilon chain family.</text>
</comment>
<organism evidence="11 12">
    <name type="scientific">Metallococcus carri</name>
    <dbReference type="NCBI Taxonomy" id="1656884"/>
    <lineage>
        <taxon>Bacteria</taxon>
        <taxon>Bacillati</taxon>
        <taxon>Actinomycetota</taxon>
        <taxon>Actinomycetes</taxon>
        <taxon>Micrococcales</taxon>
        <taxon>Dermacoccaceae</taxon>
        <taxon>Metallococcus</taxon>
    </lineage>
</organism>
<feature type="domain" description="ATP synthase F1 complex delta/epsilon subunit N-terminal" evidence="10">
    <location>
        <begin position="4"/>
        <end position="83"/>
    </location>
</feature>